<dbReference type="GO" id="GO:0042744">
    <property type="term" value="P:hydrogen peroxide catabolic process"/>
    <property type="evidence" value="ECO:0007669"/>
    <property type="project" value="TreeGrafter"/>
</dbReference>
<dbReference type="InterPro" id="IPR002207">
    <property type="entry name" value="Peroxidase_I"/>
</dbReference>
<dbReference type="GO" id="GO:0046872">
    <property type="term" value="F:metal ion binding"/>
    <property type="evidence" value="ECO:0007669"/>
    <property type="project" value="UniProtKB-UniRule"/>
</dbReference>
<comment type="function">
    <text evidence="1">Destroys radicals which are normally produced within the cells and which are toxic to biological systems.</text>
</comment>
<keyword evidence="5" id="KW-0479">Metal-binding</keyword>
<evidence type="ECO:0000256" key="8">
    <source>
        <dbReference type="RuleBase" id="RU363051"/>
    </source>
</evidence>
<keyword evidence="11" id="KW-1185">Reference proteome</keyword>
<dbReference type="GO" id="GO:0034599">
    <property type="term" value="P:cellular response to oxidative stress"/>
    <property type="evidence" value="ECO:0007669"/>
    <property type="project" value="InterPro"/>
</dbReference>
<name>A0AAD6Y8E8_9AGAR</name>
<dbReference type="InterPro" id="IPR002016">
    <property type="entry name" value="Haem_peroxidase"/>
</dbReference>
<dbReference type="PRINTS" id="PR00458">
    <property type="entry name" value="PEROXIDASE"/>
</dbReference>
<dbReference type="SUPFAM" id="SSF48113">
    <property type="entry name" value="Heme-dependent peroxidases"/>
    <property type="match status" value="1"/>
</dbReference>
<evidence type="ECO:0000256" key="7">
    <source>
        <dbReference type="ARBA" id="ARBA00023004"/>
    </source>
</evidence>
<keyword evidence="8" id="KW-0732">Signal</keyword>
<proteinExistence type="inferred from homology"/>
<evidence type="ECO:0000256" key="6">
    <source>
        <dbReference type="ARBA" id="ARBA00023002"/>
    </source>
</evidence>
<dbReference type="GO" id="GO:0000302">
    <property type="term" value="P:response to reactive oxygen species"/>
    <property type="evidence" value="ECO:0007669"/>
    <property type="project" value="TreeGrafter"/>
</dbReference>
<keyword evidence="6 8" id="KW-0560">Oxidoreductase</keyword>
<keyword evidence="7" id="KW-0408">Iron</keyword>
<dbReference type="Gene3D" id="1.10.520.10">
    <property type="match status" value="1"/>
</dbReference>
<evidence type="ECO:0000256" key="4">
    <source>
        <dbReference type="ARBA" id="ARBA00022617"/>
    </source>
</evidence>
<comment type="similarity">
    <text evidence="2">Belongs to the peroxidase family. Cytochrome c peroxidase subfamily.</text>
</comment>
<dbReference type="PANTHER" id="PTHR31356">
    <property type="entry name" value="THYLAKOID LUMENAL 29 KDA PROTEIN, CHLOROPLASTIC-RELATED"/>
    <property type="match status" value="1"/>
</dbReference>
<dbReference type="InterPro" id="IPR010255">
    <property type="entry name" value="Haem_peroxidase_sf"/>
</dbReference>
<dbReference type="GO" id="GO:0004601">
    <property type="term" value="F:peroxidase activity"/>
    <property type="evidence" value="ECO:0007669"/>
    <property type="project" value="UniProtKB-KW"/>
</dbReference>
<dbReference type="EMBL" id="JARJCW010000037">
    <property type="protein sequence ID" value="KAJ7207103.1"/>
    <property type="molecule type" value="Genomic_DNA"/>
</dbReference>
<dbReference type="PROSITE" id="PS50873">
    <property type="entry name" value="PEROXIDASE_4"/>
    <property type="match status" value="1"/>
</dbReference>
<keyword evidence="4" id="KW-0349">Heme</keyword>
<evidence type="ECO:0000259" key="9">
    <source>
        <dbReference type="PROSITE" id="PS50873"/>
    </source>
</evidence>
<evidence type="ECO:0000256" key="3">
    <source>
        <dbReference type="ARBA" id="ARBA00022559"/>
    </source>
</evidence>
<evidence type="ECO:0000313" key="10">
    <source>
        <dbReference type="EMBL" id="KAJ7207103.1"/>
    </source>
</evidence>
<protein>
    <recommendedName>
        <fullName evidence="8">Peroxidase</fullName>
        <ecNumber evidence="8">1.11.1.-</ecNumber>
    </recommendedName>
</protein>
<gene>
    <name evidence="10" type="ORF">GGX14DRAFT_636220</name>
</gene>
<dbReference type="PANTHER" id="PTHR31356:SF53">
    <property type="entry name" value="HEME PEROXIDASE"/>
    <property type="match status" value="1"/>
</dbReference>
<evidence type="ECO:0000256" key="1">
    <source>
        <dbReference type="ARBA" id="ARBA00003917"/>
    </source>
</evidence>
<dbReference type="Pfam" id="PF00141">
    <property type="entry name" value="peroxidase"/>
    <property type="match status" value="1"/>
</dbReference>
<keyword evidence="3 8" id="KW-0575">Peroxidase</keyword>
<feature type="domain" description="Plant heme peroxidase family profile" evidence="9">
    <location>
        <begin position="122"/>
        <end position="283"/>
    </location>
</feature>
<dbReference type="PRINTS" id="PR00459">
    <property type="entry name" value="ASPEROXIDASE"/>
</dbReference>
<organism evidence="10 11">
    <name type="scientific">Mycena pura</name>
    <dbReference type="NCBI Taxonomy" id="153505"/>
    <lineage>
        <taxon>Eukaryota</taxon>
        <taxon>Fungi</taxon>
        <taxon>Dikarya</taxon>
        <taxon>Basidiomycota</taxon>
        <taxon>Agaricomycotina</taxon>
        <taxon>Agaricomycetes</taxon>
        <taxon>Agaricomycetidae</taxon>
        <taxon>Agaricales</taxon>
        <taxon>Marasmiineae</taxon>
        <taxon>Mycenaceae</taxon>
        <taxon>Mycena</taxon>
    </lineage>
</organism>
<sequence>MTNSISRCLVLFCGLATICAADYQWPLQPYDALEDFFYEGARPDGSSMGNLVRPCKLRSGTNTTVAAEWVRLVYHDTATHNVSDGTGGLDGSIFFETNRDENSGMGMNNTLSDLSAFPSKHISRADVIAIAAVWSVATCGGPVIPLRGGRIDANVAGSYGVPNASDPIESLTSNFTKQGFNVSEMIVRSHAWWVRSTDFPTVVPPAADSTKAVFDLFDNTPQFDNVMFTSVTQYLQSTTLDPLVVLNQSMASDLRVFSSDGNVTMRSMSTAESFAQTCTTIFDKMLNTVPSTVTLTDEINLQSVKVSNVQLTVADTELQFQASVRLQLSSNTTNVKIYWCDRYGPAADCNGGLKRFAAPGGSATVSSSTSEAIEKVPSISKFWFMIDYGNGTIITADNNGANYVVSQDDVLWVPTMSKAQSVLTGQIGWYIVAAVKSTNTPERVYINCFGRATSNYIAVNATYNLALNNSLPARAGYNFYSGTATDEFGATMQFDLYSVAANGTAQVDADRQATLIGVALADESTVNSTTSGTLGGAAGASGTRRVGRAEARWGVGAVLGVAGVWTLSRLI</sequence>
<dbReference type="GO" id="GO:0020037">
    <property type="term" value="F:heme binding"/>
    <property type="evidence" value="ECO:0007669"/>
    <property type="project" value="UniProtKB-UniRule"/>
</dbReference>
<reference evidence="10" key="1">
    <citation type="submission" date="2023-03" db="EMBL/GenBank/DDBJ databases">
        <title>Massive genome expansion in bonnet fungi (Mycena s.s.) driven by repeated elements and novel gene families across ecological guilds.</title>
        <authorList>
            <consortium name="Lawrence Berkeley National Laboratory"/>
            <person name="Harder C.B."/>
            <person name="Miyauchi S."/>
            <person name="Viragh M."/>
            <person name="Kuo A."/>
            <person name="Thoen E."/>
            <person name="Andreopoulos B."/>
            <person name="Lu D."/>
            <person name="Skrede I."/>
            <person name="Drula E."/>
            <person name="Henrissat B."/>
            <person name="Morin E."/>
            <person name="Kohler A."/>
            <person name="Barry K."/>
            <person name="LaButti K."/>
            <person name="Morin E."/>
            <person name="Salamov A."/>
            <person name="Lipzen A."/>
            <person name="Mereny Z."/>
            <person name="Hegedus B."/>
            <person name="Baldrian P."/>
            <person name="Stursova M."/>
            <person name="Weitz H."/>
            <person name="Taylor A."/>
            <person name="Grigoriev I.V."/>
            <person name="Nagy L.G."/>
            <person name="Martin F."/>
            <person name="Kauserud H."/>
        </authorList>
    </citation>
    <scope>NUCLEOTIDE SEQUENCE</scope>
    <source>
        <strain evidence="10">9144</strain>
    </source>
</reference>
<feature type="signal peptide" evidence="8">
    <location>
        <begin position="1"/>
        <end position="20"/>
    </location>
</feature>
<feature type="chain" id="PRO_5041780465" description="Peroxidase" evidence="8">
    <location>
        <begin position="21"/>
        <end position="571"/>
    </location>
</feature>
<evidence type="ECO:0000313" key="11">
    <source>
        <dbReference type="Proteomes" id="UP001219525"/>
    </source>
</evidence>
<dbReference type="EC" id="1.11.1.-" evidence="8"/>
<evidence type="ECO:0000256" key="2">
    <source>
        <dbReference type="ARBA" id="ARBA00005997"/>
    </source>
</evidence>
<accession>A0AAD6Y8E8</accession>
<dbReference type="InterPro" id="IPR044831">
    <property type="entry name" value="Ccp1-like"/>
</dbReference>
<evidence type="ECO:0000256" key="5">
    <source>
        <dbReference type="ARBA" id="ARBA00022723"/>
    </source>
</evidence>
<dbReference type="AlphaFoldDB" id="A0AAD6Y8E8"/>
<dbReference type="Proteomes" id="UP001219525">
    <property type="component" value="Unassembled WGS sequence"/>
</dbReference>
<comment type="caution">
    <text evidence="10">The sequence shown here is derived from an EMBL/GenBank/DDBJ whole genome shotgun (WGS) entry which is preliminary data.</text>
</comment>